<dbReference type="eggNOG" id="arCOG01849">
    <property type="taxonomic scope" value="Archaea"/>
</dbReference>
<dbReference type="Gene3D" id="2.160.10.10">
    <property type="entry name" value="Hexapeptide repeat proteins"/>
    <property type="match status" value="1"/>
</dbReference>
<dbReference type="Proteomes" id="UP000010843">
    <property type="component" value="Chromosome"/>
</dbReference>
<dbReference type="STRING" id="797303.Natpe_0427"/>
<protein>
    <submittedName>
        <fullName evidence="1">Isoleucine patch superfamily enzyme, carbonic anhydrase/acetyltransferase</fullName>
    </submittedName>
</protein>
<dbReference type="PANTHER" id="PTHR13061">
    <property type="entry name" value="DYNACTIN SUBUNIT P25"/>
    <property type="match status" value="1"/>
</dbReference>
<dbReference type="HOGENOM" id="CLU_064827_4_2_2"/>
<dbReference type="InterPro" id="IPR050484">
    <property type="entry name" value="Transf_Hexapept/Carb_Anhydrase"/>
</dbReference>
<dbReference type="InterPro" id="IPR047324">
    <property type="entry name" value="LbH_gamma_CA-like"/>
</dbReference>
<dbReference type="Pfam" id="PF14602">
    <property type="entry name" value="Hexapep_2"/>
    <property type="match status" value="1"/>
</dbReference>
<dbReference type="PANTHER" id="PTHR13061:SF29">
    <property type="entry name" value="GAMMA CARBONIC ANHYDRASE-LIKE 1, MITOCHONDRIAL-RELATED"/>
    <property type="match status" value="1"/>
</dbReference>
<organism evidence="1 2">
    <name type="scientific">Natrinema pellirubrum (strain DSM 15624 / CIP 106293 / JCM 10476 / NCIMB 786 / 157)</name>
    <dbReference type="NCBI Taxonomy" id="797303"/>
    <lineage>
        <taxon>Archaea</taxon>
        <taxon>Methanobacteriati</taxon>
        <taxon>Methanobacteriota</taxon>
        <taxon>Stenosarchaea group</taxon>
        <taxon>Halobacteria</taxon>
        <taxon>Halobacteriales</taxon>
        <taxon>Natrialbaceae</taxon>
        <taxon>Natrinema</taxon>
    </lineage>
</organism>
<sequence>MGAIVILSHMVDSRTYAFEDDRPTIDDTARVSSEATLVGDVEVAADASVWPGVVLRGDVGPVRVGRETHVGDNATIHASRLASEVMVGHGAVLNETSVEKRSLIGFNATINTGVTIGTGSIVAAGTVVPDEYTIPPDSFVRGVPAEITPLEDTGIDAAAILDDYSSGEYTNLAQRHEELFD</sequence>
<reference evidence="2" key="1">
    <citation type="submission" date="2012-02" db="EMBL/GenBank/DDBJ databases">
        <title>Complete sequence of chromosome of Natrinema pellirubrum DSM 15624.</title>
        <authorList>
            <person name="Lucas S."/>
            <person name="Han J."/>
            <person name="Lapidus A."/>
            <person name="Cheng J.-F."/>
            <person name="Goodwin L."/>
            <person name="Pitluck S."/>
            <person name="Peters L."/>
            <person name="Teshima H."/>
            <person name="Detter J.C."/>
            <person name="Han C."/>
            <person name="Tapia R."/>
            <person name="Land M."/>
            <person name="Hauser L."/>
            <person name="Kyrpides N."/>
            <person name="Ivanova N."/>
            <person name="Pagani I."/>
            <person name="Sproer C."/>
            <person name="Anderson I."/>
            <person name="Woyke T."/>
        </authorList>
    </citation>
    <scope>NUCLEOTIDE SEQUENCE [LARGE SCALE GENOMIC DNA]</scope>
    <source>
        <strain evidence="2">DSM 15624 / JCM 10476 / NCIMB 786</strain>
    </source>
</reference>
<dbReference type="KEGG" id="npe:Natpe_0427"/>
<dbReference type="AlphaFoldDB" id="L0JHP3"/>
<accession>L0JHP3</accession>
<gene>
    <name evidence="1" type="ordered locus">Natpe_0427</name>
</gene>
<dbReference type="InterPro" id="IPR001451">
    <property type="entry name" value="Hexapep"/>
</dbReference>
<dbReference type="SUPFAM" id="SSF51161">
    <property type="entry name" value="Trimeric LpxA-like enzymes"/>
    <property type="match status" value="1"/>
</dbReference>
<dbReference type="InterPro" id="IPR011004">
    <property type="entry name" value="Trimer_LpxA-like_sf"/>
</dbReference>
<dbReference type="CDD" id="cd04645">
    <property type="entry name" value="LbH_gamma_CA_like"/>
    <property type="match status" value="1"/>
</dbReference>
<evidence type="ECO:0000313" key="1">
    <source>
        <dbReference type="EMBL" id="AGB30358.1"/>
    </source>
</evidence>
<evidence type="ECO:0000313" key="2">
    <source>
        <dbReference type="Proteomes" id="UP000010843"/>
    </source>
</evidence>
<proteinExistence type="predicted"/>
<name>L0JHP3_NATP1</name>
<dbReference type="EMBL" id="CP003372">
    <property type="protein sequence ID" value="AGB30358.1"/>
    <property type="molecule type" value="Genomic_DNA"/>
</dbReference>